<dbReference type="Proteomes" id="UP000509790">
    <property type="component" value="Chromosome"/>
</dbReference>
<protein>
    <submittedName>
        <fullName evidence="4">DsrH/TusB family sulfur metabolism protein</fullName>
    </submittedName>
</protein>
<organism evidence="1 6">
    <name type="scientific">Glaesserella parasuis</name>
    <name type="common">Haemophilus parasuis</name>
    <dbReference type="NCBI Taxonomy" id="738"/>
    <lineage>
        <taxon>Bacteria</taxon>
        <taxon>Pseudomonadati</taxon>
        <taxon>Pseudomonadota</taxon>
        <taxon>Gammaproteobacteria</taxon>
        <taxon>Pasteurellales</taxon>
        <taxon>Pasteurellaceae</taxon>
        <taxon>Glaesserella</taxon>
    </lineage>
</organism>
<dbReference type="EMBL" id="CP041334">
    <property type="protein sequence ID" value="QKY71856.1"/>
    <property type="molecule type" value="Genomic_DNA"/>
</dbReference>
<dbReference type="EMBL" id="JAODIR010000034">
    <property type="protein sequence ID" value="MDD2168364.1"/>
    <property type="molecule type" value="Genomic_DNA"/>
</dbReference>
<dbReference type="KEGG" id="hpak:JT17_07295"/>
<dbReference type="InterPro" id="IPR007215">
    <property type="entry name" value="Sulphur_relay_TusB/DsrH"/>
</dbReference>
<sequence>MLYTFSKAQYDLSTLNAILEQVTPDDAIVLWQDGVLQAVKYPQLFTNKTVFVLQNDIEARGLTTTLPTISLAMLVQLTEKYYPQAYI</sequence>
<reference evidence="2 5" key="1">
    <citation type="submission" date="2019-06" db="EMBL/GenBank/DDBJ databases">
        <title>Complete genome sequence of Haemophilus parasuis HPS412.</title>
        <authorList>
            <person name="Yang S."/>
            <person name="Huang C."/>
        </authorList>
    </citation>
    <scope>NUCLEOTIDE SEQUENCE [LARGE SCALE GENOMIC DNA]</scope>
    <source>
        <strain evidence="2 5">HPS412</strain>
    </source>
</reference>
<proteinExistence type="predicted"/>
<dbReference type="GO" id="GO:0002143">
    <property type="term" value="P:tRNA wobble position uridine thiolation"/>
    <property type="evidence" value="ECO:0007669"/>
    <property type="project" value="InterPro"/>
</dbReference>
<evidence type="ECO:0000313" key="2">
    <source>
        <dbReference type="EMBL" id="QKY71856.1"/>
    </source>
</evidence>
<dbReference type="Proteomes" id="UP001222296">
    <property type="component" value="Chromosome"/>
</dbReference>
<dbReference type="EMBL" id="CP071491">
    <property type="protein sequence ID" value="QSX16939.1"/>
    <property type="molecule type" value="Genomic_DNA"/>
</dbReference>
<dbReference type="GO" id="GO:0005737">
    <property type="term" value="C:cytoplasm"/>
    <property type="evidence" value="ECO:0007669"/>
    <property type="project" value="InterPro"/>
</dbReference>
<dbReference type="Proteomes" id="UP000662736">
    <property type="component" value="Chromosome"/>
</dbReference>
<evidence type="ECO:0000313" key="5">
    <source>
        <dbReference type="Proteomes" id="UP000509790"/>
    </source>
</evidence>
<dbReference type="OMA" id="FYPHIAF"/>
<accession>A0A084F012</accession>
<reference evidence="4" key="4">
    <citation type="submission" date="2023-04" db="EMBL/GenBank/DDBJ databases">
        <title>Molecular characterization of the Integrative and Conjugative elements harboring multidrug-resistance gene from Glaesserella (Haemophilus) parasuis.</title>
        <authorList>
            <person name="Che Y."/>
            <person name="Zhou L."/>
        </authorList>
    </citation>
    <scope>NUCLEOTIDE SEQUENCE</scope>
    <source>
        <strain evidence="4">Z44</strain>
    </source>
</reference>
<dbReference type="RefSeq" id="WP_005710954.1">
    <property type="nucleotide sequence ID" value="NZ_CBCRUP010000013.1"/>
</dbReference>
<dbReference type="AlphaFoldDB" id="A0A084F012"/>
<dbReference type="OrthoDB" id="7064722at2"/>
<dbReference type="InterPro" id="IPR027396">
    <property type="entry name" value="DsrEFH-like"/>
</dbReference>
<evidence type="ECO:0000313" key="3">
    <source>
        <dbReference type="EMBL" id="QSX16939.1"/>
    </source>
</evidence>
<dbReference type="SUPFAM" id="SSF75169">
    <property type="entry name" value="DsrEFH-like"/>
    <property type="match status" value="1"/>
</dbReference>
<evidence type="ECO:0000313" key="4">
    <source>
        <dbReference type="EMBL" id="WGE10104.1"/>
    </source>
</evidence>
<gene>
    <name evidence="2" type="ORF">FLK62_00240</name>
    <name evidence="3" type="ORF">J1G54_11625</name>
    <name evidence="1" type="ORF">N5925_07120</name>
    <name evidence="4" type="ORF">QBL01_00280</name>
</gene>
<dbReference type="EMBL" id="CP121769">
    <property type="protein sequence ID" value="WGE10104.1"/>
    <property type="molecule type" value="Genomic_DNA"/>
</dbReference>
<dbReference type="Proteomes" id="UP001148834">
    <property type="component" value="Unassembled WGS sequence"/>
</dbReference>
<dbReference type="GeneID" id="66617709"/>
<dbReference type="Pfam" id="PF04077">
    <property type="entry name" value="DsrH"/>
    <property type="match status" value="1"/>
</dbReference>
<evidence type="ECO:0000313" key="1">
    <source>
        <dbReference type="EMBL" id="MDD2168364.1"/>
    </source>
</evidence>
<dbReference type="KEGG" id="hpas:JL26_09060"/>
<reference evidence="1" key="3">
    <citation type="submission" date="2022-09" db="EMBL/GenBank/DDBJ databases">
        <title>Molecular characterization of Glaesserella parasuis strains circulating in commercial swine farms using whole-genome sequencing.</title>
        <authorList>
            <person name="Mugabi R."/>
            <person name="Clavijo M."/>
            <person name="Li G."/>
        </authorList>
    </citation>
    <scope>NUCLEOTIDE SEQUENCE</scope>
    <source>
        <strain evidence="1">0435-53</strain>
    </source>
</reference>
<reference evidence="3" key="2">
    <citation type="submission" date="2021-03" db="EMBL/GenBank/DDBJ databases">
        <title>Characterization of a novel Integrative Conjugative Element in Glaesserella parasuis.</title>
        <authorList>
            <person name="Hu G."/>
            <person name="Sun H."/>
        </authorList>
    </citation>
    <scope>NUCLEOTIDE SEQUENCE</scope>
    <source>
        <strain evidence="3">GHP1807</strain>
    </source>
</reference>
<dbReference type="Gene3D" id="3.40.1260.10">
    <property type="entry name" value="DsrEFH-like"/>
    <property type="match status" value="1"/>
</dbReference>
<evidence type="ECO:0000313" key="6">
    <source>
        <dbReference type="Proteomes" id="UP001148834"/>
    </source>
</evidence>
<name>A0A084F012_GLAPU</name>